<evidence type="ECO:0000313" key="3">
    <source>
        <dbReference type="EMBL" id="KAI1871691.1"/>
    </source>
</evidence>
<dbReference type="Gene3D" id="3.20.20.100">
    <property type="entry name" value="NADP-dependent oxidoreductase domain"/>
    <property type="match status" value="1"/>
</dbReference>
<dbReference type="GO" id="GO:0005737">
    <property type="term" value="C:cytoplasm"/>
    <property type="evidence" value="ECO:0007669"/>
    <property type="project" value="TreeGrafter"/>
</dbReference>
<dbReference type="GO" id="GO:0016491">
    <property type="term" value="F:oxidoreductase activity"/>
    <property type="evidence" value="ECO:0007669"/>
    <property type="project" value="UniProtKB-KW"/>
</dbReference>
<keyword evidence="1" id="KW-0560">Oxidoreductase</keyword>
<keyword evidence="4" id="KW-1185">Reference proteome</keyword>
<accession>A0A9P9WMR0</accession>
<dbReference type="InterPro" id="IPR036812">
    <property type="entry name" value="NAD(P)_OxRdtase_dom_sf"/>
</dbReference>
<evidence type="ECO:0000313" key="4">
    <source>
        <dbReference type="Proteomes" id="UP000829685"/>
    </source>
</evidence>
<dbReference type="AlphaFoldDB" id="A0A9P9WMR0"/>
<reference evidence="3" key="1">
    <citation type="submission" date="2021-03" db="EMBL/GenBank/DDBJ databases">
        <title>Revisited historic fungal species revealed as producer of novel bioactive compounds through whole genome sequencing and comparative genomics.</title>
        <authorList>
            <person name="Vignolle G.A."/>
            <person name="Hochenegger N."/>
            <person name="Mach R.L."/>
            <person name="Mach-Aigner A.R."/>
            <person name="Javad Rahimi M."/>
            <person name="Salim K.A."/>
            <person name="Chan C.M."/>
            <person name="Lim L.B.L."/>
            <person name="Cai F."/>
            <person name="Druzhinina I.S."/>
            <person name="U'Ren J.M."/>
            <person name="Derntl C."/>
        </authorList>
    </citation>
    <scope>NUCLEOTIDE SEQUENCE</scope>
    <source>
        <strain evidence="3">TUCIM 5799</strain>
    </source>
</reference>
<gene>
    <name evidence="3" type="ORF">JX265_005677</name>
</gene>
<dbReference type="PRINTS" id="PR00069">
    <property type="entry name" value="ALDKETRDTASE"/>
</dbReference>
<dbReference type="InterPro" id="IPR020471">
    <property type="entry name" value="AKR"/>
</dbReference>
<dbReference type="PANTHER" id="PTHR43625">
    <property type="entry name" value="AFLATOXIN B1 ALDEHYDE REDUCTASE"/>
    <property type="match status" value="1"/>
</dbReference>
<dbReference type="Proteomes" id="UP000829685">
    <property type="component" value="Unassembled WGS sequence"/>
</dbReference>
<feature type="domain" description="NADP-dependent oxidoreductase" evidence="2">
    <location>
        <begin position="20"/>
        <end position="318"/>
    </location>
</feature>
<evidence type="ECO:0000256" key="1">
    <source>
        <dbReference type="ARBA" id="ARBA00023002"/>
    </source>
</evidence>
<organism evidence="3 4">
    <name type="scientific">Neoarthrinium moseri</name>
    <dbReference type="NCBI Taxonomy" id="1658444"/>
    <lineage>
        <taxon>Eukaryota</taxon>
        <taxon>Fungi</taxon>
        <taxon>Dikarya</taxon>
        <taxon>Ascomycota</taxon>
        <taxon>Pezizomycotina</taxon>
        <taxon>Sordariomycetes</taxon>
        <taxon>Xylariomycetidae</taxon>
        <taxon>Amphisphaeriales</taxon>
        <taxon>Apiosporaceae</taxon>
        <taxon>Neoarthrinium</taxon>
    </lineage>
</organism>
<evidence type="ECO:0000259" key="2">
    <source>
        <dbReference type="Pfam" id="PF00248"/>
    </source>
</evidence>
<dbReference type="OrthoDB" id="37537at2759"/>
<dbReference type="PANTHER" id="PTHR43625:SF40">
    <property type="entry name" value="ALDO-KETO REDUCTASE YAKC [NADP(+)]"/>
    <property type="match status" value="1"/>
</dbReference>
<dbReference type="Pfam" id="PF00248">
    <property type="entry name" value="Aldo_ket_red"/>
    <property type="match status" value="1"/>
</dbReference>
<dbReference type="InterPro" id="IPR050791">
    <property type="entry name" value="Aldo-Keto_reductase"/>
</dbReference>
<proteinExistence type="predicted"/>
<comment type="caution">
    <text evidence="3">The sequence shown here is derived from an EMBL/GenBank/DDBJ whole genome shotgun (WGS) entry which is preliminary data.</text>
</comment>
<dbReference type="EMBL" id="JAFIMR010000012">
    <property type="protein sequence ID" value="KAI1871691.1"/>
    <property type="molecule type" value="Genomic_DNA"/>
</dbReference>
<dbReference type="InterPro" id="IPR023210">
    <property type="entry name" value="NADP_OxRdtase_dom"/>
</dbReference>
<dbReference type="SUPFAM" id="SSF51430">
    <property type="entry name" value="NAD(P)-linked oxidoreductase"/>
    <property type="match status" value="1"/>
</dbReference>
<protein>
    <recommendedName>
        <fullName evidence="2">NADP-dependent oxidoreductase domain-containing protein</fullName>
    </recommendedName>
</protein>
<name>A0A9P9WMR0_9PEZI</name>
<sequence length="344" mass="38117">MSAQTHLRQLGKDGPLVSALGTGLMGLSVFYGAVPSDEERFKFLDRAVEIGATFWDTAALYGDSEVLIGRWFKRSGKRNEVFLSSKFGIVMDPPMVFSYRSTGSYAKESCAKSLERLQTDYIDLFYLHHPNPETPIEETMRALAELKAEGKIKHIGLSNCSSSTIRRAVKIAPVAAVQIEYSPFVLEAENEASTNVLATCRELGIAVICYSPLGRGILTGAFSTKESLSDPKDGRAASLPWFSDGNREANAKIVEEFKQIADRHNCTTSQLSLAWLLKQGDNIIPNPGTKSIERLEENRAALDINLTDDHEKEIRAFLENAKIAGKSRPDKYKDAGWMDTKEEE</sequence>